<reference evidence="2" key="1">
    <citation type="submission" date="2022-10" db="EMBL/GenBank/DDBJ databases">
        <title>Genome assembly of Pristionchus species.</title>
        <authorList>
            <person name="Yoshida K."/>
            <person name="Sommer R.J."/>
        </authorList>
    </citation>
    <scope>NUCLEOTIDE SEQUENCE [LARGE SCALE GENOMIC DNA]</scope>
    <source>
        <strain evidence="2">RS5460</strain>
    </source>
</reference>
<proteinExistence type="predicted"/>
<feature type="non-terminal residue" evidence="1">
    <location>
        <position position="1"/>
    </location>
</feature>
<name>A0AAN5I398_9BILA</name>
<dbReference type="AlphaFoldDB" id="A0AAN5I398"/>
<evidence type="ECO:0000313" key="2">
    <source>
        <dbReference type="Proteomes" id="UP001328107"/>
    </source>
</evidence>
<dbReference type="Proteomes" id="UP001328107">
    <property type="component" value="Unassembled WGS sequence"/>
</dbReference>
<evidence type="ECO:0000313" key="1">
    <source>
        <dbReference type="EMBL" id="GMR50457.1"/>
    </source>
</evidence>
<keyword evidence="2" id="KW-1185">Reference proteome</keyword>
<comment type="caution">
    <text evidence="1">The sequence shown here is derived from an EMBL/GenBank/DDBJ whole genome shotgun (WGS) entry which is preliminary data.</text>
</comment>
<gene>
    <name evidence="1" type="ORF">PMAYCL1PPCAC_20652</name>
</gene>
<organism evidence="1 2">
    <name type="scientific">Pristionchus mayeri</name>
    <dbReference type="NCBI Taxonomy" id="1317129"/>
    <lineage>
        <taxon>Eukaryota</taxon>
        <taxon>Metazoa</taxon>
        <taxon>Ecdysozoa</taxon>
        <taxon>Nematoda</taxon>
        <taxon>Chromadorea</taxon>
        <taxon>Rhabditida</taxon>
        <taxon>Rhabditina</taxon>
        <taxon>Diplogasteromorpha</taxon>
        <taxon>Diplogasteroidea</taxon>
        <taxon>Neodiplogasteridae</taxon>
        <taxon>Pristionchus</taxon>
    </lineage>
</organism>
<protein>
    <submittedName>
        <fullName evidence="1">Uncharacterized protein</fullName>
    </submittedName>
</protein>
<sequence>QRNMWHYKYVSIDIYIVAAACAVSNPGACPCPELPPRNQTGLVHNHVTTEQTGACGDTTMTLWFTFEKTGLVENIDATVVCVCSCPKYFRHVIY</sequence>
<dbReference type="EMBL" id="BTRK01000004">
    <property type="protein sequence ID" value="GMR50457.1"/>
    <property type="molecule type" value="Genomic_DNA"/>
</dbReference>
<accession>A0AAN5I398</accession>